<evidence type="ECO:0000313" key="2">
    <source>
        <dbReference type="Proteomes" id="UP000054051"/>
    </source>
</evidence>
<keyword evidence="2" id="KW-1185">Reference proteome</keyword>
<dbReference type="Proteomes" id="UP000054051">
    <property type="component" value="Unassembled WGS sequence"/>
</dbReference>
<comment type="caution">
    <text evidence="1">The sequence shown here is derived from an EMBL/GenBank/DDBJ whole genome shotgun (WGS) entry which is preliminary data.</text>
</comment>
<name>G2JBQ0_9BURK</name>
<dbReference type="EMBL" id="CAFB01000072">
    <property type="protein sequence ID" value="CCD30205.1"/>
    <property type="molecule type" value="Genomic_DNA"/>
</dbReference>
<proteinExistence type="predicted"/>
<reference evidence="1 2" key="1">
    <citation type="submission" date="2011-08" db="EMBL/GenBank/DDBJ databases">
        <title>The genome of the obligate endobacterium of an arbuscular mycorrhizal fungus reveals an interphylum network of nutritional interactions.</title>
        <authorList>
            <person name="Ghignone S."/>
            <person name="Salvioli A."/>
            <person name="Anca I."/>
            <person name="Lumini E."/>
            <person name="Ortu G."/>
            <person name="Petiti L."/>
            <person name="Cruveiller S."/>
            <person name="Bianciotto V."/>
            <person name="Piffanelli P."/>
            <person name="Lanfranco L."/>
            <person name="Bonfante P."/>
        </authorList>
    </citation>
    <scope>NUCLEOTIDE SEQUENCE [LARGE SCALE GENOMIC DNA]</scope>
    <source>
        <strain evidence="1 2">BEG34</strain>
    </source>
</reference>
<dbReference type="AlphaFoldDB" id="G2JBQ0"/>
<organism evidence="1 2">
    <name type="scientific">Candidatus Glomeribacter gigasporarum BEG34</name>
    <dbReference type="NCBI Taxonomy" id="1070319"/>
    <lineage>
        <taxon>Bacteria</taxon>
        <taxon>Pseudomonadati</taxon>
        <taxon>Pseudomonadota</taxon>
        <taxon>Betaproteobacteria</taxon>
        <taxon>Burkholderiales</taxon>
        <taxon>Burkholderiaceae</taxon>
        <taxon>Candidatus Glomeribacter</taxon>
    </lineage>
</organism>
<protein>
    <submittedName>
        <fullName evidence="1">Uncharacterized protein</fullName>
    </submittedName>
</protein>
<sequence>MIVTTGYLHRYYFPLEEDLNLEKDADTVLQKAKVSDDVWIHKNTVSDTGPLSQLEIEYEIIRWED</sequence>
<evidence type="ECO:0000313" key="1">
    <source>
        <dbReference type="EMBL" id="CCD30205.1"/>
    </source>
</evidence>
<gene>
    <name evidence="1" type="ORF">CAGGBEG34_520007</name>
</gene>
<accession>G2JBQ0</accession>